<comment type="similarity">
    <text evidence="2">Belongs to the binding-protein-dependent transport system permease family. CysTW subfamily.</text>
</comment>
<feature type="transmembrane region" description="Helical" evidence="8">
    <location>
        <begin position="20"/>
        <end position="40"/>
    </location>
</feature>
<feature type="non-terminal residue" evidence="10">
    <location>
        <position position="1"/>
    </location>
</feature>
<evidence type="ECO:0000256" key="6">
    <source>
        <dbReference type="ARBA" id="ARBA00022989"/>
    </source>
</evidence>
<evidence type="ECO:0000313" key="10">
    <source>
        <dbReference type="EMBL" id="GAH87861.1"/>
    </source>
</evidence>
<dbReference type="Gene3D" id="1.10.3720.10">
    <property type="entry name" value="MetI-like"/>
    <property type="match status" value="1"/>
</dbReference>
<keyword evidence="5 8" id="KW-0812">Transmembrane</keyword>
<evidence type="ECO:0000256" key="8">
    <source>
        <dbReference type="SAM" id="Phobius"/>
    </source>
</evidence>
<keyword evidence="6 8" id="KW-1133">Transmembrane helix</keyword>
<evidence type="ECO:0000256" key="5">
    <source>
        <dbReference type="ARBA" id="ARBA00022692"/>
    </source>
</evidence>
<comment type="subcellular location">
    <subcellularLocation>
        <location evidence="1">Cell membrane</location>
        <topology evidence="1">Multi-pass membrane protein</topology>
    </subcellularLocation>
</comment>
<dbReference type="PANTHER" id="PTHR42929:SF5">
    <property type="entry name" value="ABC TRANSPORTER PERMEASE PROTEIN"/>
    <property type="match status" value="1"/>
</dbReference>
<keyword evidence="4" id="KW-1003">Cell membrane</keyword>
<organism evidence="10">
    <name type="scientific">marine sediment metagenome</name>
    <dbReference type="NCBI Taxonomy" id="412755"/>
    <lineage>
        <taxon>unclassified sequences</taxon>
        <taxon>metagenomes</taxon>
        <taxon>ecological metagenomes</taxon>
    </lineage>
</organism>
<gene>
    <name evidence="10" type="ORF">S03H2_65596</name>
</gene>
<dbReference type="GO" id="GO:0055085">
    <property type="term" value="P:transmembrane transport"/>
    <property type="evidence" value="ECO:0007669"/>
    <property type="project" value="InterPro"/>
</dbReference>
<evidence type="ECO:0000256" key="4">
    <source>
        <dbReference type="ARBA" id="ARBA00022475"/>
    </source>
</evidence>
<dbReference type="AlphaFoldDB" id="X1IZG3"/>
<feature type="transmembrane region" description="Helical" evidence="8">
    <location>
        <begin position="166"/>
        <end position="187"/>
    </location>
</feature>
<dbReference type="PANTHER" id="PTHR42929">
    <property type="entry name" value="INNER MEMBRANE ABC TRANSPORTER PERMEASE PROTEIN YDCU-RELATED-RELATED"/>
    <property type="match status" value="1"/>
</dbReference>
<dbReference type="SUPFAM" id="SSF161098">
    <property type="entry name" value="MetI-like"/>
    <property type="match status" value="1"/>
</dbReference>
<evidence type="ECO:0000256" key="2">
    <source>
        <dbReference type="ARBA" id="ARBA00007069"/>
    </source>
</evidence>
<feature type="domain" description="ABC transmembrane type-1" evidence="9">
    <location>
        <begin position="24"/>
        <end position="203"/>
    </location>
</feature>
<accession>X1IZG3</accession>
<reference evidence="10" key="1">
    <citation type="journal article" date="2014" name="Front. Microbiol.">
        <title>High frequency of phylogenetically diverse reductive dehalogenase-homologous genes in deep subseafloor sedimentary metagenomes.</title>
        <authorList>
            <person name="Kawai M."/>
            <person name="Futagami T."/>
            <person name="Toyoda A."/>
            <person name="Takaki Y."/>
            <person name="Nishi S."/>
            <person name="Hori S."/>
            <person name="Arai W."/>
            <person name="Tsubouchi T."/>
            <person name="Morono Y."/>
            <person name="Uchiyama I."/>
            <person name="Ito T."/>
            <person name="Fujiyama A."/>
            <person name="Inagaki F."/>
            <person name="Takami H."/>
        </authorList>
    </citation>
    <scope>NUCLEOTIDE SEQUENCE</scope>
    <source>
        <strain evidence="10">Expedition CK06-06</strain>
    </source>
</reference>
<dbReference type="CDD" id="cd06261">
    <property type="entry name" value="TM_PBP2"/>
    <property type="match status" value="1"/>
</dbReference>
<evidence type="ECO:0000259" key="9">
    <source>
        <dbReference type="PROSITE" id="PS50928"/>
    </source>
</evidence>
<dbReference type="InterPro" id="IPR035906">
    <property type="entry name" value="MetI-like_sf"/>
</dbReference>
<evidence type="ECO:0000256" key="7">
    <source>
        <dbReference type="ARBA" id="ARBA00023136"/>
    </source>
</evidence>
<name>X1IZG3_9ZZZZ</name>
<sequence>VMNPGFTLDNYMTFLTSSRYLRVLYRTVKIALIATVFALVMGYPISYKIARTRSSLERKICVSIVLTSFLSSILVRLFSWRIILGRTGLINQVLDLLGFSGLHSFLRTETAVTTGLVSFLVPFVVLALVGVIDKIDPELEKAAKCLGANEITTFFKVTLPLSMPGILAASLLSYCLGMSAFIIPLMLGGDVIKLLANVIYDQT</sequence>
<dbReference type="EMBL" id="BARU01042731">
    <property type="protein sequence ID" value="GAH87861.1"/>
    <property type="molecule type" value="Genomic_DNA"/>
</dbReference>
<comment type="caution">
    <text evidence="10">The sequence shown here is derived from an EMBL/GenBank/DDBJ whole genome shotgun (WGS) entry which is preliminary data.</text>
</comment>
<feature type="non-terminal residue" evidence="10">
    <location>
        <position position="203"/>
    </location>
</feature>
<keyword evidence="7 8" id="KW-0472">Membrane</keyword>
<keyword evidence="3" id="KW-0813">Transport</keyword>
<dbReference type="Pfam" id="PF00528">
    <property type="entry name" value="BPD_transp_1"/>
    <property type="match status" value="1"/>
</dbReference>
<proteinExistence type="inferred from homology"/>
<protein>
    <recommendedName>
        <fullName evidence="9">ABC transmembrane type-1 domain-containing protein</fullName>
    </recommendedName>
</protein>
<dbReference type="GO" id="GO:0005886">
    <property type="term" value="C:plasma membrane"/>
    <property type="evidence" value="ECO:0007669"/>
    <property type="project" value="UniProtKB-SubCell"/>
</dbReference>
<evidence type="ECO:0000256" key="1">
    <source>
        <dbReference type="ARBA" id="ARBA00004651"/>
    </source>
</evidence>
<feature type="transmembrane region" description="Helical" evidence="8">
    <location>
        <begin position="113"/>
        <end position="132"/>
    </location>
</feature>
<evidence type="ECO:0000256" key="3">
    <source>
        <dbReference type="ARBA" id="ARBA00022448"/>
    </source>
</evidence>
<dbReference type="InterPro" id="IPR000515">
    <property type="entry name" value="MetI-like"/>
</dbReference>
<dbReference type="PROSITE" id="PS50928">
    <property type="entry name" value="ABC_TM1"/>
    <property type="match status" value="1"/>
</dbReference>
<feature type="transmembrane region" description="Helical" evidence="8">
    <location>
        <begin position="60"/>
        <end position="83"/>
    </location>
</feature>